<feature type="region of interest" description="Disordered" evidence="6">
    <location>
        <begin position="1"/>
        <end position="26"/>
    </location>
</feature>
<dbReference type="PROSITE" id="PS51795">
    <property type="entry name" value="ZF_FLZ"/>
    <property type="match status" value="1"/>
</dbReference>
<keyword evidence="3" id="KW-0963">Cytoplasm</keyword>
<evidence type="ECO:0000256" key="5">
    <source>
        <dbReference type="PROSITE-ProRule" id="PRU01131"/>
    </source>
</evidence>
<name>A0A1Z5RGY4_SORBI</name>
<dbReference type="Gramene" id="OQU82781">
    <property type="protein sequence ID" value="OQU82781"/>
    <property type="gene ID" value="SORBI_3005G020501"/>
</dbReference>
<evidence type="ECO:0000256" key="1">
    <source>
        <dbReference type="ARBA" id="ARBA00004496"/>
    </source>
</evidence>
<dbReference type="InterPro" id="IPR007650">
    <property type="entry name" value="Zf-FLZ_dom"/>
</dbReference>
<feature type="compositionally biased region" description="Polar residues" evidence="6">
    <location>
        <begin position="1"/>
        <end position="12"/>
    </location>
</feature>
<protein>
    <recommendedName>
        <fullName evidence="7">FLZ-type domain-containing protein</fullName>
    </recommendedName>
</protein>
<reference evidence="9" key="2">
    <citation type="journal article" date="2018" name="Plant J.">
        <title>The Sorghum bicolor reference genome: improved assembly, gene annotations, a transcriptome atlas, and signatures of genome organization.</title>
        <authorList>
            <person name="McCormick R.F."/>
            <person name="Truong S.K."/>
            <person name="Sreedasyam A."/>
            <person name="Jenkins J."/>
            <person name="Shu S."/>
            <person name="Sims D."/>
            <person name="Kennedy M."/>
            <person name="Amirebrahimi M."/>
            <person name="Weers B.D."/>
            <person name="McKinley B."/>
            <person name="Mattison A."/>
            <person name="Morishige D.T."/>
            <person name="Grimwood J."/>
            <person name="Schmutz J."/>
            <person name="Mullet J.E."/>
        </authorList>
    </citation>
    <scope>NUCLEOTIDE SEQUENCE [LARGE SCALE GENOMIC DNA]</scope>
    <source>
        <strain evidence="9">cv. BTx623</strain>
    </source>
</reference>
<feature type="zinc finger region" description="FLZ-type" evidence="5">
    <location>
        <begin position="47"/>
        <end position="91"/>
    </location>
</feature>
<proteinExistence type="inferred from homology"/>
<evidence type="ECO:0000256" key="6">
    <source>
        <dbReference type="SAM" id="MobiDB-lite"/>
    </source>
</evidence>
<feature type="compositionally biased region" description="Basic and acidic residues" evidence="6">
    <location>
        <begin position="16"/>
        <end position="26"/>
    </location>
</feature>
<dbReference type="AlphaFoldDB" id="A0A1Z5RGY4"/>
<dbReference type="Proteomes" id="UP000000768">
    <property type="component" value="Chromosome 5"/>
</dbReference>
<dbReference type="InParanoid" id="A0A1Z5RGY4"/>
<dbReference type="OMA" id="CREKGMR"/>
<dbReference type="PANTHER" id="PTHR33059">
    <property type="entry name" value="FCS-LIKE ZINC FINGER 5"/>
    <property type="match status" value="1"/>
</dbReference>
<evidence type="ECO:0000313" key="9">
    <source>
        <dbReference type="Proteomes" id="UP000000768"/>
    </source>
</evidence>
<comment type="subcellular location">
    <subcellularLocation>
        <location evidence="1">Cytoplasm</location>
    </subcellularLocation>
</comment>
<reference evidence="8 9" key="1">
    <citation type="journal article" date="2009" name="Nature">
        <title>The Sorghum bicolor genome and the diversification of grasses.</title>
        <authorList>
            <person name="Paterson A.H."/>
            <person name="Bowers J.E."/>
            <person name="Bruggmann R."/>
            <person name="Dubchak I."/>
            <person name="Grimwood J."/>
            <person name="Gundlach H."/>
            <person name="Haberer G."/>
            <person name="Hellsten U."/>
            <person name="Mitros T."/>
            <person name="Poliakov A."/>
            <person name="Schmutz J."/>
            <person name="Spannagl M."/>
            <person name="Tang H."/>
            <person name="Wang X."/>
            <person name="Wicker T."/>
            <person name="Bharti A.K."/>
            <person name="Chapman J."/>
            <person name="Feltus F.A."/>
            <person name="Gowik U."/>
            <person name="Grigoriev I.V."/>
            <person name="Lyons E."/>
            <person name="Maher C.A."/>
            <person name="Martis M."/>
            <person name="Narechania A."/>
            <person name="Otillar R.P."/>
            <person name="Penning B.W."/>
            <person name="Salamov A.A."/>
            <person name="Wang Y."/>
            <person name="Zhang L."/>
            <person name="Carpita N.C."/>
            <person name="Freeling M."/>
            <person name="Gingle A.R."/>
            <person name="Hash C.T."/>
            <person name="Keller B."/>
            <person name="Klein P."/>
            <person name="Kresovich S."/>
            <person name="McCann M.C."/>
            <person name="Ming R."/>
            <person name="Peterson D.G."/>
            <person name="Mehboob-ur-Rahman"/>
            <person name="Ware D."/>
            <person name="Westhoff P."/>
            <person name="Mayer K.F."/>
            <person name="Messing J."/>
            <person name="Rokhsar D.S."/>
        </authorList>
    </citation>
    <scope>NUCLEOTIDE SEQUENCE [LARGE SCALE GENOMIC DNA]</scope>
    <source>
        <strain evidence="9">cv. BTx623</strain>
    </source>
</reference>
<dbReference type="EMBL" id="CM000764">
    <property type="protein sequence ID" value="OQU82781.1"/>
    <property type="molecule type" value="Genomic_DNA"/>
</dbReference>
<evidence type="ECO:0000256" key="3">
    <source>
        <dbReference type="ARBA" id="ARBA00022490"/>
    </source>
</evidence>
<dbReference type="PANTHER" id="PTHR33059:SF4">
    <property type="entry name" value="FCS-LIKE ZINC FINGER 5"/>
    <property type="match status" value="1"/>
</dbReference>
<evidence type="ECO:0000259" key="7">
    <source>
        <dbReference type="PROSITE" id="PS51795"/>
    </source>
</evidence>
<gene>
    <name evidence="8" type="ORF">SORBI_3005G020501</name>
</gene>
<evidence type="ECO:0000256" key="2">
    <source>
        <dbReference type="ARBA" id="ARBA00009374"/>
    </source>
</evidence>
<dbReference type="STRING" id="4558.A0A1Z5RGY4"/>
<dbReference type="GO" id="GO:0046872">
    <property type="term" value="F:metal ion binding"/>
    <property type="evidence" value="ECO:0007669"/>
    <property type="project" value="UniProtKB-KW"/>
</dbReference>
<feature type="domain" description="FLZ-type" evidence="7">
    <location>
        <begin position="47"/>
        <end position="91"/>
    </location>
</feature>
<keyword evidence="4" id="KW-0479">Metal-binding</keyword>
<sequence>MSTTPSMSQNLAQKAETGRDETQGHHIETGICVRSVPSTGMQMQPLRFLQYCASCNRTLGPEVDIYIYKGESAFCSTECREKGMRIDHTRRNRQS</sequence>
<dbReference type="GO" id="GO:0005737">
    <property type="term" value="C:cytoplasm"/>
    <property type="evidence" value="ECO:0007669"/>
    <property type="project" value="UniProtKB-SubCell"/>
</dbReference>
<organism evidence="8 9">
    <name type="scientific">Sorghum bicolor</name>
    <name type="common">Sorghum</name>
    <name type="synonym">Sorghum vulgare</name>
    <dbReference type="NCBI Taxonomy" id="4558"/>
    <lineage>
        <taxon>Eukaryota</taxon>
        <taxon>Viridiplantae</taxon>
        <taxon>Streptophyta</taxon>
        <taxon>Embryophyta</taxon>
        <taxon>Tracheophyta</taxon>
        <taxon>Spermatophyta</taxon>
        <taxon>Magnoliopsida</taxon>
        <taxon>Liliopsida</taxon>
        <taxon>Poales</taxon>
        <taxon>Poaceae</taxon>
        <taxon>PACMAD clade</taxon>
        <taxon>Panicoideae</taxon>
        <taxon>Andropogonodae</taxon>
        <taxon>Andropogoneae</taxon>
        <taxon>Sorghinae</taxon>
        <taxon>Sorghum</taxon>
    </lineage>
</organism>
<comment type="similarity">
    <text evidence="2">Belongs to the FLZ family.</text>
</comment>
<evidence type="ECO:0000313" key="8">
    <source>
        <dbReference type="EMBL" id="OQU82781.1"/>
    </source>
</evidence>
<keyword evidence="9" id="KW-1185">Reference proteome</keyword>
<dbReference type="Pfam" id="PF04570">
    <property type="entry name" value="zf-FLZ"/>
    <property type="match status" value="1"/>
</dbReference>
<evidence type="ECO:0000256" key="4">
    <source>
        <dbReference type="ARBA" id="ARBA00022723"/>
    </source>
</evidence>
<accession>A0A1Z5RGY4</accession>